<proteinExistence type="predicted"/>
<name>A0AAD5CNR9_AMBAR</name>
<dbReference type="EMBL" id="JAMZMK010007515">
    <property type="protein sequence ID" value="KAI7744510.1"/>
    <property type="molecule type" value="Genomic_DNA"/>
</dbReference>
<organism evidence="1 2">
    <name type="scientific">Ambrosia artemisiifolia</name>
    <name type="common">Common ragweed</name>
    <dbReference type="NCBI Taxonomy" id="4212"/>
    <lineage>
        <taxon>Eukaryota</taxon>
        <taxon>Viridiplantae</taxon>
        <taxon>Streptophyta</taxon>
        <taxon>Embryophyta</taxon>
        <taxon>Tracheophyta</taxon>
        <taxon>Spermatophyta</taxon>
        <taxon>Magnoliopsida</taxon>
        <taxon>eudicotyledons</taxon>
        <taxon>Gunneridae</taxon>
        <taxon>Pentapetalae</taxon>
        <taxon>asterids</taxon>
        <taxon>campanulids</taxon>
        <taxon>Asterales</taxon>
        <taxon>Asteraceae</taxon>
        <taxon>Asteroideae</taxon>
        <taxon>Heliantheae alliance</taxon>
        <taxon>Heliantheae</taxon>
        <taxon>Ambrosia</taxon>
    </lineage>
</organism>
<gene>
    <name evidence="1" type="ORF">M8C21_006203</name>
</gene>
<protein>
    <submittedName>
        <fullName evidence="1">Uncharacterized protein</fullName>
    </submittedName>
</protein>
<dbReference type="AlphaFoldDB" id="A0AAD5CNR9"/>
<accession>A0AAD5CNR9</accession>
<comment type="caution">
    <text evidence="1">The sequence shown here is derived from an EMBL/GenBank/DDBJ whole genome shotgun (WGS) entry which is preliminary data.</text>
</comment>
<feature type="non-terminal residue" evidence="1">
    <location>
        <position position="109"/>
    </location>
</feature>
<evidence type="ECO:0000313" key="2">
    <source>
        <dbReference type="Proteomes" id="UP001206925"/>
    </source>
</evidence>
<keyword evidence="2" id="KW-1185">Reference proteome</keyword>
<evidence type="ECO:0000313" key="1">
    <source>
        <dbReference type="EMBL" id="KAI7744510.1"/>
    </source>
</evidence>
<reference evidence="1" key="1">
    <citation type="submission" date="2022-06" db="EMBL/GenBank/DDBJ databases">
        <title>Uncovering the hologenomic basis of an extraordinary plant invasion.</title>
        <authorList>
            <person name="Bieker V.C."/>
            <person name="Martin M.D."/>
            <person name="Gilbert T."/>
            <person name="Hodgins K."/>
            <person name="Battlay P."/>
            <person name="Petersen B."/>
            <person name="Wilson J."/>
        </authorList>
    </citation>
    <scope>NUCLEOTIDE SEQUENCE</scope>
    <source>
        <strain evidence="1">AA19_3_7</strain>
        <tissue evidence="1">Leaf</tissue>
    </source>
</reference>
<sequence>TSISGSPPKNLPFQGPLVQYSTDPFHLSAYRFVFWTISKEKTPAAGSSLFLQDLEVLPGLKKPSSKFPPLDMIVWFPVKDWFADMVSAPDERGGIMRKKHKISKHSIKL</sequence>
<dbReference type="Proteomes" id="UP001206925">
    <property type="component" value="Unassembled WGS sequence"/>
</dbReference>